<dbReference type="RefSeq" id="WP_089973186.1">
    <property type="nucleotide sequence ID" value="NZ_FOCQ01000023.1"/>
</dbReference>
<keyword evidence="2" id="KW-1185">Reference proteome</keyword>
<protein>
    <submittedName>
        <fullName evidence="1">Uncharacterized protein</fullName>
    </submittedName>
</protein>
<evidence type="ECO:0000313" key="1">
    <source>
        <dbReference type="EMBL" id="SEN77922.1"/>
    </source>
</evidence>
<reference evidence="1 2" key="1">
    <citation type="submission" date="2016-10" db="EMBL/GenBank/DDBJ databases">
        <authorList>
            <person name="de Groot N.N."/>
        </authorList>
    </citation>
    <scope>NUCLEOTIDE SEQUENCE [LARGE SCALE GENOMIC DNA]</scope>
    <source>
        <strain evidence="1 2">DSM 46701</strain>
    </source>
</reference>
<proteinExistence type="predicted"/>
<name>A0A1H8JAX2_9BACL</name>
<dbReference type="AlphaFoldDB" id="A0A1H8JAX2"/>
<sequence>MKVIKFSSRRYGKGSNPSGGVYVEVFVENDQEAEILGCKRLDIVRVYERLVSYGGGIPLDGGANPQWKALEEYVSKAFDVPLLKWAEENSLGLSTWYAHMYRKYLLKLETGEFSPEKDVYLLRYKWADFPVDNVVLFQPKDKVRMKEEAEGLIATFFYSSNPNAKTPEFEIKSIEPFQGLQGLNL</sequence>
<dbReference type="EMBL" id="FOCQ01000023">
    <property type="protein sequence ID" value="SEN77922.1"/>
    <property type="molecule type" value="Genomic_DNA"/>
</dbReference>
<organism evidence="1 2">
    <name type="scientific">Lihuaxuella thermophila</name>
    <dbReference type="NCBI Taxonomy" id="1173111"/>
    <lineage>
        <taxon>Bacteria</taxon>
        <taxon>Bacillati</taxon>
        <taxon>Bacillota</taxon>
        <taxon>Bacilli</taxon>
        <taxon>Bacillales</taxon>
        <taxon>Thermoactinomycetaceae</taxon>
        <taxon>Lihuaxuella</taxon>
    </lineage>
</organism>
<evidence type="ECO:0000313" key="2">
    <source>
        <dbReference type="Proteomes" id="UP000199695"/>
    </source>
</evidence>
<dbReference type="STRING" id="1173111.SAMN05444955_12322"/>
<dbReference type="Proteomes" id="UP000199695">
    <property type="component" value="Unassembled WGS sequence"/>
</dbReference>
<accession>A0A1H8JAX2</accession>
<gene>
    <name evidence="1" type="ORF">SAMN05444955_12322</name>
</gene>